<reference evidence="3 5" key="2">
    <citation type="submission" date="2018-06" db="EMBL/GenBank/DDBJ databases">
        <authorList>
            <consortium name="Pathogen Informatics"/>
            <person name="Doyle S."/>
        </authorList>
    </citation>
    <scope>NUCLEOTIDE SEQUENCE [LARGE SCALE GENOMIC DNA]</scope>
    <source>
        <strain evidence="3 5">NCTC11224</strain>
    </source>
</reference>
<dbReference type="InterPro" id="IPR036812">
    <property type="entry name" value="NAD(P)_OxRdtase_dom_sf"/>
</dbReference>
<keyword evidence="5" id="KW-1185">Reference proteome</keyword>
<organism evidence="2 4">
    <name type="scientific">Enterocloster clostridioformis</name>
    <dbReference type="NCBI Taxonomy" id="1531"/>
    <lineage>
        <taxon>Bacteria</taxon>
        <taxon>Bacillati</taxon>
        <taxon>Bacillota</taxon>
        <taxon>Clostridia</taxon>
        <taxon>Lachnospirales</taxon>
        <taxon>Lachnospiraceae</taxon>
        <taxon>Enterocloster</taxon>
    </lineage>
</organism>
<evidence type="ECO:0000313" key="4">
    <source>
        <dbReference type="Proteomes" id="UP000095512"/>
    </source>
</evidence>
<sequence>MKYVELGRTGVRASILGMGGHEYLQNGKSRGFNEDFKRSTTPGEILEGFGQENRLAILKSSYELGINFFDVTQDSEKEALGRNLKQLPPPYDVVIQTRPEGMVYTYDKNNTKMADLILLRNEAQRILKLLQRETIDFFNIAPMKCAFEHDPEYLEKLGYNISVLKQEGLIRFACADTFSGEETYLRMIQSGYFDVIYINFNFADYQAQNRVMKAAKAQKMGVITREAYMKGQLFHMAKEAGIEQISDLADAALRWSLSREGVDMVIYGTGKPEHLRDASEAFEKKFSELDERLISRIMQTQLYKAYEAEKNKEFLEL</sequence>
<dbReference type="SUPFAM" id="SSF51430">
    <property type="entry name" value="NAD(P)-linked oxidoreductase"/>
    <property type="match status" value="1"/>
</dbReference>
<accession>A0A174KER2</accession>
<dbReference type="Proteomes" id="UP000095512">
    <property type="component" value="Unassembled WGS sequence"/>
</dbReference>
<evidence type="ECO:0000259" key="1">
    <source>
        <dbReference type="Pfam" id="PF00248"/>
    </source>
</evidence>
<dbReference type="Pfam" id="PF00248">
    <property type="entry name" value="Aldo_ket_red"/>
    <property type="match status" value="1"/>
</dbReference>
<dbReference type="RefSeq" id="WP_057571963.1">
    <property type="nucleotide sequence ID" value="NZ_CAJUGB010000060.1"/>
</dbReference>
<evidence type="ECO:0000313" key="2">
    <source>
        <dbReference type="EMBL" id="CUP07729.1"/>
    </source>
</evidence>
<proteinExistence type="predicted"/>
<reference evidence="2 4" key="1">
    <citation type="submission" date="2015-09" db="EMBL/GenBank/DDBJ databases">
        <authorList>
            <consortium name="Pathogen Informatics"/>
        </authorList>
    </citation>
    <scope>NUCLEOTIDE SEQUENCE [LARGE SCALE GENOMIC DNA]</scope>
    <source>
        <strain evidence="2 4">2789STDY5834865</strain>
    </source>
</reference>
<protein>
    <submittedName>
        <fullName evidence="2">Aldo/keto reductase</fullName>
    </submittedName>
</protein>
<dbReference type="AlphaFoldDB" id="A0A174KER2"/>
<dbReference type="Gene3D" id="3.20.20.100">
    <property type="entry name" value="NADP-dependent oxidoreductase domain"/>
    <property type="match status" value="1"/>
</dbReference>
<gene>
    <name evidence="2" type="ORF">ERS852480_02574</name>
    <name evidence="3" type="ORF">NCTC11224_04761</name>
</gene>
<dbReference type="EMBL" id="CZAB01000021">
    <property type="protein sequence ID" value="CUP07729.1"/>
    <property type="molecule type" value="Genomic_DNA"/>
</dbReference>
<dbReference type="Proteomes" id="UP000251853">
    <property type="component" value="Unassembled WGS sequence"/>
</dbReference>
<evidence type="ECO:0000313" key="3">
    <source>
        <dbReference type="EMBL" id="SQB15677.1"/>
    </source>
</evidence>
<dbReference type="InterPro" id="IPR053135">
    <property type="entry name" value="AKR2_Oxidoreductase"/>
</dbReference>
<evidence type="ECO:0000313" key="5">
    <source>
        <dbReference type="Proteomes" id="UP000251853"/>
    </source>
</evidence>
<dbReference type="EMBL" id="UAVW01000018">
    <property type="protein sequence ID" value="SQB15677.1"/>
    <property type="molecule type" value="Genomic_DNA"/>
</dbReference>
<dbReference type="PANTHER" id="PTHR43312">
    <property type="entry name" value="D-THREO-ALDOSE 1-DEHYDROGENASE"/>
    <property type="match status" value="1"/>
</dbReference>
<dbReference type="PANTHER" id="PTHR43312:SF1">
    <property type="entry name" value="NADP-DEPENDENT OXIDOREDUCTASE DOMAIN-CONTAINING PROTEIN"/>
    <property type="match status" value="1"/>
</dbReference>
<dbReference type="InterPro" id="IPR023210">
    <property type="entry name" value="NADP_OxRdtase_dom"/>
</dbReference>
<feature type="domain" description="NADP-dependent oxidoreductase" evidence="1">
    <location>
        <begin position="51"/>
        <end position="290"/>
    </location>
</feature>
<name>A0A174KER2_9FIRM</name>